<feature type="compositionally biased region" description="Polar residues" evidence="1">
    <location>
        <begin position="106"/>
        <end position="133"/>
    </location>
</feature>
<dbReference type="EMBL" id="WTXG01000003">
    <property type="protein sequence ID" value="KAI0306612.1"/>
    <property type="molecule type" value="Genomic_DNA"/>
</dbReference>
<feature type="region of interest" description="Disordered" evidence="1">
    <location>
        <begin position="84"/>
        <end position="154"/>
    </location>
</feature>
<comment type="caution">
    <text evidence="2">The sequence shown here is derived from an EMBL/GenBank/DDBJ whole genome shotgun (WGS) entry which is preliminary data.</text>
</comment>
<reference evidence="2" key="1">
    <citation type="journal article" date="2022" name="New Phytol.">
        <title>Evolutionary transition to the ectomycorrhizal habit in the genomes of a hyperdiverse lineage of mushroom-forming fungi.</title>
        <authorList>
            <person name="Looney B."/>
            <person name="Miyauchi S."/>
            <person name="Morin E."/>
            <person name="Drula E."/>
            <person name="Courty P.E."/>
            <person name="Kohler A."/>
            <person name="Kuo A."/>
            <person name="LaButti K."/>
            <person name="Pangilinan J."/>
            <person name="Lipzen A."/>
            <person name="Riley R."/>
            <person name="Andreopoulos W."/>
            <person name="He G."/>
            <person name="Johnson J."/>
            <person name="Nolan M."/>
            <person name="Tritt A."/>
            <person name="Barry K.W."/>
            <person name="Grigoriev I.V."/>
            <person name="Nagy L.G."/>
            <person name="Hibbett D."/>
            <person name="Henrissat B."/>
            <person name="Matheny P.B."/>
            <person name="Labbe J."/>
            <person name="Martin F.M."/>
        </authorList>
    </citation>
    <scope>NUCLEOTIDE SEQUENCE</scope>
    <source>
        <strain evidence="2">BPL690</strain>
    </source>
</reference>
<gene>
    <name evidence="2" type="ORF">B0F90DRAFT_779098</name>
</gene>
<proteinExistence type="predicted"/>
<accession>A0AAD4QQG0</accession>
<evidence type="ECO:0000313" key="2">
    <source>
        <dbReference type="EMBL" id="KAI0306612.1"/>
    </source>
</evidence>
<feature type="compositionally biased region" description="Low complexity" evidence="1">
    <location>
        <begin position="136"/>
        <end position="150"/>
    </location>
</feature>
<organism evidence="2 3">
    <name type="scientific">Multifurca ochricompacta</name>
    <dbReference type="NCBI Taxonomy" id="376703"/>
    <lineage>
        <taxon>Eukaryota</taxon>
        <taxon>Fungi</taxon>
        <taxon>Dikarya</taxon>
        <taxon>Basidiomycota</taxon>
        <taxon>Agaricomycotina</taxon>
        <taxon>Agaricomycetes</taxon>
        <taxon>Russulales</taxon>
        <taxon>Russulaceae</taxon>
        <taxon>Multifurca</taxon>
    </lineage>
</organism>
<evidence type="ECO:0000256" key="1">
    <source>
        <dbReference type="SAM" id="MobiDB-lite"/>
    </source>
</evidence>
<keyword evidence="3" id="KW-1185">Reference proteome</keyword>
<protein>
    <submittedName>
        <fullName evidence="2">Uncharacterized protein</fullName>
    </submittedName>
</protein>
<feature type="compositionally biased region" description="Acidic residues" evidence="1">
    <location>
        <begin position="65"/>
        <end position="75"/>
    </location>
</feature>
<dbReference type="Proteomes" id="UP001203297">
    <property type="component" value="Unassembled WGS sequence"/>
</dbReference>
<feature type="region of interest" description="Disordered" evidence="1">
    <location>
        <begin position="56"/>
        <end position="75"/>
    </location>
</feature>
<dbReference type="AlphaFoldDB" id="A0AAD4QQG0"/>
<name>A0AAD4QQG0_9AGAM</name>
<evidence type="ECO:0000313" key="3">
    <source>
        <dbReference type="Proteomes" id="UP001203297"/>
    </source>
</evidence>
<feature type="region of interest" description="Disordered" evidence="1">
    <location>
        <begin position="1"/>
        <end position="41"/>
    </location>
</feature>
<sequence length="223" mass="24379">MPSLRRAISTPSVRISPYPSPPGSHSYRPHPYGYRRSSGPDVSTRKVLADIDWWRVADGQREQGNEEEDEERDVGEDDVLASLSFGIPQPPVTADHSEGVSVEFAHSSTPVEPESSLSGQILQNLPQSHLSHTPTRRTTSESSALSLESTPEVPEVLSTPLERLSFADMGFADPGPEIPLFRMRLASHSAAPLASKHVFPGKLSLYKEGVLADPLIHHDDLFA</sequence>
<feature type="compositionally biased region" description="Low complexity" evidence="1">
    <location>
        <begin position="23"/>
        <end position="32"/>
    </location>
</feature>